<dbReference type="OrthoDB" id="9008424at2"/>
<gene>
    <name evidence="1" type="ORF">EOS_12535</name>
</gene>
<protein>
    <submittedName>
        <fullName evidence="1">Uncharacterized protein</fullName>
    </submittedName>
</protein>
<proteinExistence type="predicted"/>
<sequence length="109" mass="11908">MLQASVASPVRSSSLSVAKPYVRATRKLHTVVAFDLILPGLDSSGPRRVLQKALGDEARMQVVATDRRHECVTLHVEVPSRSLSDVIGVVTSRFEQATLGHATTFTLRR</sequence>
<dbReference type="RefSeq" id="WP_047846984.1">
    <property type="nucleotide sequence ID" value="NZ_AEJF01000084.1"/>
</dbReference>
<reference evidence="1 2" key="1">
    <citation type="journal article" date="2015" name="Genome Announc.">
        <title>Draft Genome Sequence of Burkholderia sp. Strain PML1(12), an Ectomycorrhizosphere-Inhabiting Bacterium with Effective Mineral-Weathering Ability.</title>
        <authorList>
            <person name="Uroz S."/>
            <person name="Oger P."/>
        </authorList>
    </citation>
    <scope>NUCLEOTIDE SEQUENCE [LARGE SCALE GENOMIC DNA]</scope>
    <source>
        <strain evidence="2">PML1(12)</strain>
    </source>
</reference>
<keyword evidence="2" id="KW-1185">Reference proteome</keyword>
<accession>A0A0J1G124</accession>
<name>A0A0J1G124_9BURK</name>
<evidence type="ECO:0000313" key="1">
    <source>
        <dbReference type="EMBL" id="KLU25878.1"/>
    </source>
</evidence>
<organism evidence="1 2">
    <name type="scientific">Caballeronia mineralivorans PML1(12)</name>
    <dbReference type="NCBI Taxonomy" id="908627"/>
    <lineage>
        <taxon>Bacteria</taxon>
        <taxon>Pseudomonadati</taxon>
        <taxon>Pseudomonadota</taxon>
        <taxon>Betaproteobacteria</taxon>
        <taxon>Burkholderiales</taxon>
        <taxon>Burkholderiaceae</taxon>
        <taxon>Caballeronia</taxon>
    </lineage>
</organism>
<dbReference type="EMBL" id="AEJF01000084">
    <property type="protein sequence ID" value="KLU25878.1"/>
    <property type="molecule type" value="Genomic_DNA"/>
</dbReference>
<dbReference type="PATRIC" id="fig|908627.4.peg.2781"/>
<dbReference type="AlphaFoldDB" id="A0A0J1G124"/>
<dbReference type="Proteomes" id="UP000035963">
    <property type="component" value="Unassembled WGS sequence"/>
</dbReference>
<evidence type="ECO:0000313" key="2">
    <source>
        <dbReference type="Proteomes" id="UP000035963"/>
    </source>
</evidence>
<comment type="caution">
    <text evidence="1">The sequence shown here is derived from an EMBL/GenBank/DDBJ whole genome shotgun (WGS) entry which is preliminary data.</text>
</comment>